<sequence length="439" mass="51353">MMSVWERYSKEEREQYIKFLKVYGALSNLFRQKHGDEIPYLDSKFQETIYARVFKSENVDIGNTPHDILSVFGQERIGIGLKTWMKSSPSFQKVMQLKSYKAEIDQVLYGKDLEAIAYKISAIKNRRMQQDYMRLGLKEDSNIYHYITRDAGRFRIQECSYPLVDLNNLQDFSRTSTSFQWSDGLKKYKYTYGDSQIFQYFDSDTPDSLVVNQFDVNIIDDPFEFLLNAYLSLVEETQSVYQTSQEEYVEAYLPLYSYRDKEVPEKSGLNMWNAASKNKGSDRLRPLNEVYIPIPKEFHRKCPDFFVKDIFSFEADQAKYSKDEKPILRFHIVLPNGKVIPGLITQQGMKAFQSGSRTERDENGVLYGQSALGQWLLVDVLGLSERKLVTKEWLMKRGTDSVRLWRKKDDYSTIYIDFAPVGAFERFMQDIPQDVDGVE</sequence>
<keyword evidence="3" id="KW-1185">Reference proteome</keyword>
<name>W1Q1K1_ABIDE</name>
<dbReference type="HOGENOM" id="CLU_050812_0_0_9"/>
<evidence type="ECO:0000313" key="2">
    <source>
        <dbReference type="EMBL" id="ESK64872.1"/>
    </source>
</evidence>
<dbReference type="Pfam" id="PF20731">
    <property type="entry name" value="RE_NgoFVII_C"/>
    <property type="match status" value="1"/>
</dbReference>
<protein>
    <recommendedName>
        <fullName evidence="1">Restriction endonuclease type II NgoFVII C-terminal B3-like DNA-binding domain-containing protein</fullName>
    </recommendedName>
</protein>
<evidence type="ECO:0000313" key="3">
    <source>
        <dbReference type="Proteomes" id="UP000019050"/>
    </source>
</evidence>
<reference evidence="2" key="1">
    <citation type="submission" date="2013-06" db="EMBL/GenBank/DDBJ databases">
        <authorList>
            <person name="Weinstock G."/>
            <person name="Sodergren E."/>
            <person name="Clifton S."/>
            <person name="Fulton L."/>
            <person name="Fulton B."/>
            <person name="Courtney L."/>
            <person name="Fronick C."/>
            <person name="Harrison M."/>
            <person name="Strong C."/>
            <person name="Farmer C."/>
            <person name="Delahaunty K."/>
            <person name="Markovic C."/>
            <person name="Hall O."/>
            <person name="Minx P."/>
            <person name="Tomlinson C."/>
            <person name="Mitreva M."/>
            <person name="Nelson J."/>
            <person name="Hou S."/>
            <person name="Wollam A."/>
            <person name="Pepin K.H."/>
            <person name="Johnson M."/>
            <person name="Bhonagiri V."/>
            <person name="Nash W.E."/>
            <person name="Warren W."/>
            <person name="Chinwalla A."/>
            <person name="Mardis E.R."/>
            <person name="Wilson R.K."/>
        </authorList>
    </citation>
    <scope>NUCLEOTIDE SEQUENCE [LARGE SCALE GENOMIC DNA]</scope>
    <source>
        <strain evidence="2">ATCC 49176</strain>
    </source>
</reference>
<dbReference type="RefSeq" id="WP_023392422.1">
    <property type="nucleotide sequence ID" value="NZ_KI535341.1"/>
</dbReference>
<dbReference type="EMBL" id="ACIN03000016">
    <property type="protein sequence ID" value="ESK64872.1"/>
    <property type="molecule type" value="Genomic_DNA"/>
</dbReference>
<accession>W1Q1K1</accession>
<dbReference type="Proteomes" id="UP000019050">
    <property type="component" value="Unassembled WGS sequence"/>
</dbReference>
<dbReference type="STRING" id="592010.GCWU000182_001805"/>
<dbReference type="AlphaFoldDB" id="W1Q1K1"/>
<dbReference type="InterPro" id="IPR048923">
    <property type="entry name" value="RE_NgoFVII_C"/>
</dbReference>
<comment type="caution">
    <text evidence="2">The sequence shown here is derived from an EMBL/GenBank/DDBJ whole genome shotgun (WGS) entry which is preliminary data.</text>
</comment>
<organism evidence="2 3">
    <name type="scientific">Abiotrophia defectiva ATCC 49176</name>
    <dbReference type="NCBI Taxonomy" id="592010"/>
    <lineage>
        <taxon>Bacteria</taxon>
        <taxon>Bacillati</taxon>
        <taxon>Bacillota</taxon>
        <taxon>Bacilli</taxon>
        <taxon>Lactobacillales</taxon>
        <taxon>Aerococcaceae</taxon>
        <taxon>Abiotrophia</taxon>
    </lineage>
</organism>
<proteinExistence type="predicted"/>
<evidence type="ECO:0000259" key="1">
    <source>
        <dbReference type="Pfam" id="PF20731"/>
    </source>
</evidence>
<feature type="domain" description="Restriction endonuclease type II NgoFVII C-terminal B3-like DNA-binding" evidence="1">
    <location>
        <begin position="259"/>
        <end position="404"/>
    </location>
</feature>
<dbReference type="GeneID" id="84817372"/>
<gene>
    <name evidence="2" type="ORF">GCWU000182_001805</name>
</gene>
<dbReference type="eggNOG" id="ENOG502Z8SA">
    <property type="taxonomic scope" value="Bacteria"/>
</dbReference>